<organism evidence="2 3">
    <name type="scientific">Nepenthes gracilis</name>
    <name type="common">Slender pitcher plant</name>
    <dbReference type="NCBI Taxonomy" id="150966"/>
    <lineage>
        <taxon>Eukaryota</taxon>
        <taxon>Viridiplantae</taxon>
        <taxon>Streptophyta</taxon>
        <taxon>Embryophyta</taxon>
        <taxon>Tracheophyta</taxon>
        <taxon>Spermatophyta</taxon>
        <taxon>Magnoliopsida</taxon>
        <taxon>eudicotyledons</taxon>
        <taxon>Gunneridae</taxon>
        <taxon>Pentapetalae</taxon>
        <taxon>Caryophyllales</taxon>
        <taxon>Nepenthaceae</taxon>
        <taxon>Nepenthes</taxon>
    </lineage>
</organism>
<name>A0AAD3Y4D2_NEPGR</name>
<evidence type="ECO:0000313" key="3">
    <source>
        <dbReference type="Proteomes" id="UP001279734"/>
    </source>
</evidence>
<accession>A0AAD3Y4D2</accession>
<keyword evidence="1" id="KW-0812">Transmembrane</keyword>
<dbReference type="AlphaFoldDB" id="A0AAD3Y4D2"/>
<reference evidence="2" key="1">
    <citation type="submission" date="2023-05" db="EMBL/GenBank/DDBJ databases">
        <title>Nepenthes gracilis genome sequencing.</title>
        <authorList>
            <person name="Fukushima K."/>
        </authorList>
    </citation>
    <scope>NUCLEOTIDE SEQUENCE</scope>
    <source>
        <strain evidence="2">SING2019-196</strain>
    </source>
</reference>
<dbReference type="EMBL" id="BSYO01000035">
    <property type="protein sequence ID" value="GMH29127.1"/>
    <property type="molecule type" value="Genomic_DNA"/>
</dbReference>
<gene>
    <name evidence="2" type="ORF">Nepgr_030970</name>
</gene>
<comment type="caution">
    <text evidence="2">The sequence shown here is derived from an EMBL/GenBank/DDBJ whole genome shotgun (WGS) entry which is preliminary data.</text>
</comment>
<proteinExistence type="predicted"/>
<keyword evidence="1" id="KW-1133">Transmembrane helix</keyword>
<dbReference type="Proteomes" id="UP001279734">
    <property type="component" value="Unassembled WGS sequence"/>
</dbReference>
<evidence type="ECO:0000256" key="1">
    <source>
        <dbReference type="SAM" id="Phobius"/>
    </source>
</evidence>
<keyword evidence="1" id="KW-0472">Membrane</keyword>
<feature type="transmembrane region" description="Helical" evidence="1">
    <location>
        <begin position="30"/>
        <end position="57"/>
    </location>
</feature>
<sequence length="125" mass="13887">MGPPPIDDTPTPAVLIVTSSADNSVSIEHICLMVLAIIVLIIIVPLFLHHIFAAYLICNNDVTKSPNAVPHGKKESIYQKLIINISVQWLRRKVALGSELWKWSMLIVVFSCGYPVINVAVSLWR</sequence>
<keyword evidence="3" id="KW-1185">Reference proteome</keyword>
<evidence type="ECO:0000313" key="2">
    <source>
        <dbReference type="EMBL" id="GMH29127.1"/>
    </source>
</evidence>
<feature type="transmembrane region" description="Helical" evidence="1">
    <location>
        <begin position="103"/>
        <end position="124"/>
    </location>
</feature>
<protein>
    <submittedName>
        <fullName evidence="2">Uncharacterized protein</fullName>
    </submittedName>
</protein>